<evidence type="ECO:0000313" key="3">
    <source>
        <dbReference type="Proteomes" id="UP000046393"/>
    </source>
</evidence>
<keyword evidence="2" id="KW-0472">Membrane</keyword>
<keyword evidence="2" id="KW-1133">Transmembrane helix</keyword>
<reference evidence="4" key="1">
    <citation type="submission" date="2017-02" db="UniProtKB">
        <authorList>
            <consortium name="WormBaseParasite"/>
        </authorList>
    </citation>
    <scope>IDENTIFICATION</scope>
</reference>
<evidence type="ECO:0000256" key="1">
    <source>
        <dbReference type="SAM" id="MobiDB-lite"/>
    </source>
</evidence>
<keyword evidence="2" id="KW-0812">Transmembrane</keyword>
<feature type="compositionally biased region" description="Polar residues" evidence="1">
    <location>
        <begin position="137"/>
        <end position="150"/>
    </location>
</feature>
<proteinExistence type="predicted"/>
<accession>A0A0N5AZU1</accession>
<evidence type="ECO:0000313" key="4">
    <source>
        <dbReference type="WBParaSite" id="SMUV_0001052101-mRNA-1"/>
    </source>
</evidence>
<protein>
    <submittedName>
        <fullName evidence="4">Uncharacterized protein</fullName>
    </submittedName>
</protein>
<feature type="transmembrane region" description="Helical" evidence="2">
    <location>
        <begin position="35"/>
        <end position="56"/>
    </location>
</feature>
<name>A0A0N5AZU1_9BILA</name>
<dbReference type="AlphaFoldDB" id="A0A0N5AZU1"/>
<dbReference type="WBParaSite" id="SMUV_0001052101-mRNA-1">
    <property type="protein sequence ID" value="SMUV_0001052101-mRNA-1"/>
    <property type="gene ID" value="SMUV_0001052101"/>
</dbReference>
<organism evidence="3 4">
    <name type="scientific">Syphacia muris</name>
    <dbReference type="NCBI Taxonomy" id="451379"/>
    <lineage>
        <taxon>Eukaryota</taxon>
        <taxon>Metazoa</taxon>
        <taxon>Ecdysozoa</taxon>
        <taxon>Nematoda</taxon>
        <taxon>Chromadorea</taxon>
        <taxon>Rhabditida</taxon>
        <taxon>Spirurina</taxon>
        <taxon>Oxyuridomorpha</taxon>
        <taxon>Oxyuroidea</taxon>
        <taxon>Oxyuridae</taxon>
        <taxon>Syphacia</taxon>
    </lineage>
</organism>
<keyword evidence="3" id="KW-1185">Reference proteome</keyword>
<evidence type="ECO:0000256" key="2">
    <source>
        <dbReference type="SAM" id="Phobius"/>
    </source>
</evidence>
<feature type="region of interest" description="Disordered" evidence="1">
    <location>
        <begin position="178"/>
        <end position="214"/>
    </location>
</feature>
<dbReference type="Proteomes" id="UP000046393">
    <property type="component" value="Unplaced"/>
</dbReference>
<sequence>MACPGCGWHNGGHHYGYGLHHWYSRPTRQRSAMNLVNAALLALIIVLNTVKGYPLYSSNEFRIRMKRYFHPGNVYFNGHHGRNYNNFGGNYGISSFSDGPDDITEVRTYEVPPPKPRPALYSYGRPMNNFQRVPQAYPSQYSDSNTSPYNAQGYDSKENSFGRDYRDDFGENRIPGFAGDFRQAESNDPFINDQPDDIQGADSDANSESKLPPALPLANMQNTFTPWGQGLGEYISEMKL</sequence>
<feature type="region of interest" description="Disordered" evidence="1">
    <location>
        <begin position="137"/>
        <end position="157"/>
    </location>
</feature>